<evidence type="ECO:0000313" key="1">
    <source>
        <dbReference type="EMBL" id="KAE9402014.1"/>
    </source>
</evidence>
<name>A0A6A4HZ39_9AGAR</name>
<keyword evidence="2" id="KW-1185">Reference proteome</keyword>
<reference evidence="1" key="1">
    <citation type="journal article" date="2019" name="Environ. Microbiol.">
        <title>Fungal ecological strategies reflected in gene transcription - a case study of two litter decomposers.</title>
        <authorList>
            <person name="Barbi F."/>
            <person name="Kohler A."/>
            <person name="Barry K."/>
            <person name="Baskaran P."/>
            <person name="Daum C."/>
            <person name="Fauchery L."/>
            <person name="Ihrmark K."/>
            <person name="Kuo A."/>
            <person name="LaButti K."/>
            <person name="Lipzen A."/>
            <person name="Morin E."/>
            <person name="Grigoriev I.V."/>
            <person name="Henrissat B."/>
            <person name="Lindahl B."/>
            <person name="Martin F."/>
        </authorList>
    </citation>
    <scope>NUCLEOTIDE SEQUENCE</scope>
    <source>
        <strain evidence="1">JB14</strain>
    </source>
</reference>
<gene>
    <name evidence="1" type="ORF">BT96DRAFT_974489</name>
</gene>
<proteinExistence type="predicted"/>
<sequence>MDFYGESEREPARFTWDSMEFTTTGPLAQGVRGQIGCSKDAKPFTGSKKIQSIPETIEELVQFQNRLDSPKTTFEAHALHSSECLWYFEEAQDTPKMFLGLIPEVLQNATPVFELEKIMSGIHSGLETTLDMSTEFPPQPMYNGLQNVAFEFEVRKEVAFASAFEYGCGIDLS</sequence>
<organism evidence="1 2">
    <name type="scientific">Gymnopus androsaceus JB14</name>
    <dbReference type="NCBI Taxonomy" id="1447944"/>
    <lineage>
        <taxon>Eukaryota</taxon>
        <taxon>Fungi</taxon>
        <taxon>Dikarya</taxon>
        <taxon>Basidiomycota</taxon>
        <taxon>Agaricomycotina</taxon>
        <taxon>Agaricomycetes</taxon>
        <taxon>Agaricomycetidae</taxon>
        <taxon>Agaricales</taxon>
        <taxon>Marasmiineae</taxon>
        <taxon>Omphalotaceae</taxon>
        <taxon>Gymnopus</taxon>
    </lineage>
</organism>
<dbReference type="EMBL" id="ML769439">
    <property type="protein sequence ID" value="KAE9402014.1"/>
    <property type="molecule type" value="Genomic_DNA"/>
</dbReference>
<protein>
    <submittedName>
        <fullName evidence="1">Uncharacterized protein</fullName>
    </submittedName>
</protein>
<dbReference type="Proteomes" id="UP000799118">
    <property type="component" value="Unassembled WGS sequence"/>
</dbReference>
<accession>A0A6A4HZ39</accession>
<dbReference type="AlphaFoldDB" id="A0A6A4HZ39"/>
<evidence type="ECO:0000313" key="2">
    <source>
        <dbReference type="Proteomes" id="UP000799118"/>
    </source>
</evidence>